<comment type="caution">
    <text evidence="4">The sequence shown here is derived from an EMBL/GenBank/DDBJ whole genome shotgun (WGS) entry which is preliminary data.</text>
</comment>
<evidence type="ECO:0000313" key="4">
    <source>
        <dbReference type="EMBL" id="MXO72590.1"/>
    </source>
</evidence>
<proteinExistence type="predicted"/>
<keyword evidence="4" id="KW-0645">Protease</keyword>
<dbReference type="PANTHER" id="PTHR43019:SF23">
    <property type="entry name" value="PROTEASE DO-LIKE 5, CHLOROPLASTIC"/>
    <property type="match status" value="1"/>
</dbReference>
<keyword evidence="5" id="KW-1185">Reference proteome</keyword>
<dbReference type="PRINTS" id="PR00834">
    <property type="entry name" value="PROTEASES2C"/>
</dbReference>
<dbReference type="Pfam" id="PF13365">
    <property type="entry name" value="Trypsin_2"/>
    <property type="match status" value="1"/>
</dbReference>
<keyword evidence="2" id="KW-1133">Transmembrane helix</keyword>
<keyword evidence="2" id="KW-0812">Transmembrane</keyword>
<evidence type="ECO:0000256" key="3">
    <source>
        <dbReference type="SAM" id="SignalP"/>
    </source>
</evidence>
<sequence>MKPFLRLVILLLALLGGPALADPGDIDAASRGVVRVIVVGGEGEEVYPVSHGSGFAVDAETIVTNAHVVSEAVNDPDLAIGLVPSSGGNAVYGRVIAVSPRNDLALVRTTHPMRLPPLTIAGNAPANSTAVLAIGYPMNVDQAQGLGEEDLFRAQPPVTSQGFLSGRRPSRDFDTLLHTAPIARGNSGGPLVDQCGRVVGVNSFGAESNATEAEFFFAVTMRELLPFLRANGITPQMNSLPCRSLDELEEAERQRAERQMLTAQREAQAAEQEAARQSDDLRAQVAFEVLDERAAGLFAAFILLLIAGAAGAYAAHAHRQQNLRHRALAGSVALMALAAALIAWFTRPAYADIQERVEERLREQMDSPQTGPLPQPASTAGNLTCTLDTGRSRIIGEPVAEFPLRWTEAGCVNGRTQYGATGGEWSRVFVPGDEDTVSVNRYDPQAREYVVERYLLDRTAMDELRSVRAEFQAPACNAGGTAATDLGDRQQAILTMLPDRPNERLVYTCSEDSAATGE</sequence>
<keyword evidence="4" id="KW-0378">Hydrolase</keyword>
<dbReference type="SUPFAM" id="SSF50494">
    <property type="entry name" value="Trypsin-like serine proteases"/>
    <property type="match status" value="1"/>
</dbReference>
<feature type="coiled-coil region" evidence="1">
    <location>
        <begin position="246"/>
        <end position="280"/>
    </location>
</feature>
<dbReference type="GO" id="GO:0006508">
    <property type="term" value="P:proteolysis"/>
    <property type="evidence" value="ECO:0007669"/>
    <property type="project" value="UniProtKB-KW"/>
</dbReference>
<keyword evidence="1" id="KW-0175">Coiled coil</keyword>
<dbReference type="Gene3D" id="2.40.10.10">
    <property type="entry name" value="Trypsin-like serine proteases"/>
    <property type="match status" value="2"/>
</dbReference>
<dbReference type="Proteomes" id="UP000466966">
    <property type="component" value="Unassembled WGS sequence"/>
</dbReference>
<dbReference type="RefSeq" id="WP_160772514.1">
    <property type="nucleotide sequence ID" value="NZ_WTYV01000005.1"/>
</dbReference>
<gene>
    <name evidence="4" type="ORF">GRI99_13240</name>
</gene>
<dbReference type="PANTHER" id="PTHR43019">
    <property type="entry name" value="SERINE ENDOPROTEASE DEGS"/>
    <property type="match status" value="1"/>
</dbReference>
<feature type="signal peptide" evidence="3">
    <location>
        <begin position="1"/>
        <end position="21"/>
    </location>
</feature>
<dbReference type="InterPro" id="IPR001940">
    <property type="entry name" value="Peptidase_S1C"/>
</dbReference>
<protein>
    <submittedName>
        <fullName evidence="4">Trypsin-like serine protease</fullName>
    </submittedName>
</protein>
<feature type="transmembrane region" description="Helical" evidence="2">
    <location>
        <begin position="294"/>
        <end position="315"/>
    </location>
</feature>
<feature type="transmembrane region" description="Helical" evidence="2">
    <location>
        <begin position="327"/>
        <end position="346"/>
    </location>
</feature>
<dbReference type="InterPro" id="IPR009003">
    <property type="entry name" value="Peptidase_S1_PA"/>
</dbReference>
<dbReference type="InterPro" id="IPR043504">
    <property type="entry name" value="Peptidase_S1_PA_chymotrypsin"/>
</dbReference>
<feature type="chain" id="PRO_5032740869" evidence="3">
    <location>
        <begin position="22"/>
        <end position="518"/>
    </location>
</feature>
<reference evidence="4 5" key="1">
    <citation type="submission" date="2019-12" db="EMBL/GenBank/DDBJ databases">
        <title>Genomic-based taxomic classification of the family Erythrobacteraceae.</title>
        <authorList>
            <person name="Xu L."/>
        </authorList>
    </citation>
    <scope>NUCLEOTIDE SEQUENCE [LARGE SCALE GENOMIC DNA]</scope>
    <source>
        <strain evidence="4 5">M0322</strain>
    </source>
</reference>
<evidence type="ECO:0000256" key="1">
    <source>
        <dbReference type="SAM" id="Coils"/>
    </source>
</evidence>
<dbReference type="EMBL" id="WTYV01000005">
    <property type="protein sequence ID" value="MXO72590.1"/>
    <property type="molecule type" value="Genomic_DNA"/>
</dbReference>
<evidence type="ECO:0000313" key="5">
    <source>
        <dbReference type="Proteomes" id="UP000466966"/>
    </source>
</evidence>
<dbReference type="OrthoDB" id="9766361at2"/>
<evidence type="ECO:0000256" key="2">
    <source>
        <dbReference type="SAM" id="Phobius"/>
    </source>
</evidence>
<accession>A0A844Z0A1</accession>
<name>A0A844Z0A1_9SPHN</name>
<dbReference type="GO" id="GO:0004252">
    <property type="term" value="F:serine-type endopeptidase activity"/>
    <property type="evidence" value="ECO:0007669"/>
    <property type="project" value="InterPro"/>
</dbReference>
<organism evidence="4 5">
    <name type="scientific">Alteraurantiacibacter buctensis</name>
    <dbReference type="NCBI Taxonomy" id="1503981"/>
    <lineage>
        <taxon>Bacteria</taxon>
        <taxon>Pseudomonadati</taxon>
        <taxon>Pseudomonadota</taxon>
        <taxon>Alphaproteobacteria</taxon>
        <taxon>Sphingomonadales</taxon>
        <taxon>Erythrobacteraceae</taxon>
        <taxon>Alteraurantiacibacter</taxon>
    </lineage>
</organism>
<dbReference type="AlphaFoldDB" id="A0A844Z0A1"/>
<keyword evidence="3" id="KW-0732">Signal</keyword>
<keyword evidence="2" id="KW-0472">Membrane</keyword>